<dbReference type="GO" id="GO:0016616">
    <property type="term" value="F:oxidoreductase activity, acting on the CH-OH group of donors, NAD or NADP as acceptor"/>
    <property type="evidence" value="ECO:0007669"/>
    <property type="project" value="TreeGrafter"/>
</dbReference>
<dbReference type="Proteomes" id="UP000761534">
    <property type="component" value="Unassembled WGS sequence"/>
</dbReference>
<dbReference type="SUPFAM" id="SSF51735">
    <property type="entry name" value="NAD(P)-binding Rossmann-fold domains"/>
    <property type="match status" value="1"/>
</dbReference>
<comment type="similarity">
    <text evidence="2">Belongs to the NAD(P)-dependent epimerase/dehydratase family. Dihydroflavonol-4-reductase subfamily.</text>
</comment>
<sequence length="347" mass="39313">MSDPEEDLILLTGATGYVGSHVLDSLVRQGYRVVVSVRTRAQENRIRERYSSYDRLAYVVIEDVVEEHCFDLVLKFNPTISHVIHLATPRLRYHISNKSQLFDPVIKANTNMISAIQSYGHSVKLLVIGSCFAAMLNNPPRLSDPRKIYSSRDVNLISKEDAVMHEYNAYVGAKTFAETYAWKHYSDLLGPHFSMICITLPMVFGPIIHDVDWNNPSTLNDSIKYVYDLLHSDSVSPFPFPFPFYVDVRDAALAYVKAIQHFPCTTNRWFVASNNVSSQHVVDILLKEFPYLSSSLPKGVPGNGDKELLQQCTFDTTDTDDLVGTNYIKLENTIIDMFNSFPQDANL</sequence>
<evidence type="ECO:0000313" key="5">
    <source>
        <dbReference type="Proteomes" id="UP000761534"/>
    </source>
</evidence>
<dbReference type="PANTHER" id="PTHR10366">
    <property type="entry name" value="NAD DEPENDENT EPIMERASE/DEHYDRATASE"/>
    <property type="match status" value="1"/>
</dbReference>
<protein>
    <recommendedName>
        <fullName evidence="3">NAD-dependent epimerase/dehydratase domain-containing protein</fullName>
    </recommendedName>
</protein>
<proteinExistence type="inferred from homology"/>
<gene>
    <name evidence="4" type="ORF">TRICI_002647</name>
</gene>
<dbReference type="EMBL" id="SWFS01000179">
    <property type="protein sequence ID" value="KAA8915290.1"/>
    <property type="molecule type" value="Genomic_DNA"/>
</dbReference>
<dbReference type="InterPro" id="IPR036291">
    <property type="entry name" value="NAD(P)-bd_dom_sf"/>
</dbReference>
<evidence type="ECO:0000256" key="2">
    <source>
        <dbReference type="ARBA" id="ARBA00023445"/>
    </source>
</evidence>
<reference evidence="4" key="1">
    <citation type="journal article" date="2019" name="G3 (Bethesda)">
        <title>Genome Assemblies of Two Rare Opportunistic Yeast Pathogens: Diutina rugosa (syn. Candida rugosa) and Trichomonascus ciferrii (syn. Candida ciferrii).</title>
        <authorList>
            <person name="Mixao V."/>
            <person name="Saus E."/>
            <person name="Hansen A.P."/>
            <person name="Lass-Florl C."/>
            <person name="Gabaldon T."/>
        </authorList>
    </citation>
    <scope>NUCLEOTIDE SEQUENCE</scope>
    <source>
        <strain evidence="4">CBS 4856</strain>
    </source>
</reference>
<organism evidence="4 5">
    <name type="scientific">Trichomonascus ciferrii</name>
    <dbReference type="NCBI Taxonomy" id="44093"/>
    <lineage>
        <taxon>Eukaryota</taxon>
        <taxon>Fungi</taxon>
        <taxon>Dikarya</taxon>
        <taxon>Ascomycota</taxon>
        <taxon>Saccharomycotina</taxon>
        <taxon>Dipodascomycetes</taxon>
        <taxon>Dipodascales</taxon>
        <taxon>Trichomonascaceae</taxon>
        <taxon>Trichomonascus</taxon>
        <taxon>Trichomonascus ciferrii complex</taxon>
    </lineage>
</organism>
<evidence type="ECO:0000259" key="3">
    <source>
        <dbReference type="Pfam" id="PF01370"/>
    </source>
</evidence>
<dbReference type="OrthoDB" id="2735536at2759"/>
<keyword evidence="5" id="KW-1185">Reference proteome</keyword>
<dbReference type="VEuPathDB" id="FungiDB:TRICI_002647"/>
<dbReference type="Pfam" id="PF01370">
    <property type="entry name" value="Epimerase"/>
    <property type="match status" value="1"/>
</dbReference>
<dbReference type="Gene3D" id="3.40.50.720">
    <property type="entry name" value="NAD(P)-binding Rossmann-like Domain"/>
    <property type="match status" value="1"/>
</dbReference>
<feature type="domain" description="NAD-dependent epimerase/dehydratase" evidence="3">
    <location>
        <begin position="9"/>
        <end position="207"/>
    </location>
</feature>
<evidence type="ECO:0000256" key="1">
    <source>
        <dbReference type="ARBA" id="ARBA00023002"/>
    </source>
</evidence>
<evidence type="ECO:0000313" key="4">
    <source>
        <dbReference type="EMBL" id="KAA8915290.1"/>
    </source>
</evidence>
<keyword evidence="1" id="KW-0560">Oxidoreductase</keyword>
<dbReference type="PANTHER" id="PTHR10366:SF564">
    <property type="entry name" value="STEROL-4-ALPHA-CARBOXYLATE 3-DEHYDROGENASE, DECARBOXYLATING"/>
    <property type="match status" value="1"/>
</dbReference>
<dbReference type="AlphaFoldDB" id="A0A642V5L5"/>
<dbReference type="InterPro" id="IPR050425">
    <property type="entry name" value="NAD(P)_dehydrat-like"/>
</dbReference>
<comment type="caution">
    <text evidence="4">The sequence shown here is derived from an EMBL/GenBank/DDBJ whole genome shotgun (WGS) entry which is preliminary data.</text>
</comment>
<accession>A0A642V5L5</accession>
<name>A0A642V5L5_9ASCO</name>
<dbReference type="InterPro" id="IPR001509">
    <property type="entry name" value="Epimerase_deHydtase"/>
</dbReference>